<evidence type="ECO:0000313" key="2">
    <source>
        <dbReference type="EMBL" id="MCC0178802.1"/>
    </source>
</evidence>
<comment type="caution">
    <text evidence="2">The sequence shown here is derived from an EMBL/GenBank/DDBJ whole genome shotgun (WGS) entry which is preliminary data.</text>
</comment>
<name>A0A964BVF7_9CYAN</name>
<keyword evidence="1" id="KW-0472">Membrane</keyword>
<proteinExistence type="predicted"/>
<dbReference type="RefSeq" id="WP_229641905.1">
    <property type="nucleotide sequence ID" value="NZ_JADWDC010000055.1"/>
</dbReference>
<keyword evidence="3" id="KW-1185">Reference proteome</keyword>
<evidence type="ECO:0000313" key="3">
    <source>
        <dbReference type="Proteomes" id="UP000729733"/>
    </source>
</evidence>
<feature type="transmembrane region" description="Helical" evidence="1">
    <location>
        <begin position="66"/>
        <end position="88"/>
    </location>
</feature>
<keyword evidence="1" id="KW-1133">Transmembrane helix</keyword>
<evidence type="ECO:0000256" key="1">
    <source>
        <dbReference type="SAM" id="Phobius"/>
    </source>
</evidence>
<sequence>MIITRNIIAVLLETRPNNIKNLRQIENNIYIQLRDCDNELSMTLQEYENCLQQLKSSQYHFDSTQFITIMAIVGTFVFVALSSMNANLIGEENSQSQIELTADR</sequence>
<gene>
    <name evidence="2" type="ORF">I4641_17675</name>
</gene>
<accession>A0A964BVF7</accession>
<dbReference type="Proteomes" id="UP000729733">
    <property type="component" value="Unassembled WGS sequence"/>
</dbReference>
<reference evidence="2" key="1">
    <citation type="journal article" date="2021" name="Antonie Van Leeuwenhoek">
        <title>Draft genome and description of Waterburya agarophytonicola gen. nov. sp. nov. (Pleurocapsales, Cyanobacteria): a seaweed symbiont.</title>
        <authorList>
            <person name="Bonthond G."/>
            <person name="Shalygin S."/>
            <person name="Bayer T."/>
            <person name="Weinberger F."/>
        </authorList>
    </citation>
    <scope>NUCLEOTIDE SEQUENCE</scope>
    <source>
        <strain evidence="2">KI4</strain>
    </source>
</reference>
<keyword evidence="1" id="KW-0812">Transmembrane</keyword>
<dbReference type="EMBL" id="JADWDC010000055">
    <property type="protein sequence ID" value="MCC0178802.1"/>
    <property type="molecule type" value="Genomic_DNA"/>
</dbReference>
<organism evidence="2 3">
    <name type="scientific">Waterburya agarophytonicola KI4</name>
    <dbReference type="NCBI Taxonomy" id="2874699"/>
    <lineage>
        <taxon>Bacteria</taxon>
        <taxon>Bacillati</taxon>
        <taxon>Cyanobacteriota</taxon>
        <taxon>Cyanophyceae</taxon>
        <taxon>Pleurocapsales</taxon>
        <taxon>Hyellaceae</taxon>
        <taxon>Waterburya</taxon>
        <taxon>Waterburya agarophytonicola</taxon>
    </lineage>
</organism>
<protein>
    <submittedName>
        <fullName evidence="2">Uncharacterized protein</fullName>
    </submittedName>
</protein>
<dbReference type="AlphaFoldDB" id="A0A964BVF7"/>